<keyword evidence="3" id="KW-1185">Reference proteome</keyword>
<keyword evidence="1" id="KW-1133">Transmembrane helix</keyword>
<gene>
    <name evidence="2" type="ORF">JCM15548_158</name>
</gene>
<accession>A0A0E9LR91</accession>
<keyword evidence="1" id="KW-0472">Membrane</keyword>
<comment type="caution">
    <text evidence="2">The sequence shown here is derived from an EMBL/GenBank/DDBJ whole genome shotgun (WGS) entry which is preliminary data.</text>
</comment>
<feature type="transmembrane region" description="Helical" evidence="1">
    <location>
        <begin position="12"/>
        <end position="31"/>
    </location>
</feature>
<sequence>MNNKKTAGKYIKTFAISWLTALALFVLSVVVKNDLPVAAQIALGVLVVLIAVFFASGGYHYIEIESEKDLFRIKYFNLFPMGREYKSIQIPWSRYRKHEIKPSFNGLFHHLYIYEQTRGGLARYPAIGFSALNAAEREKILTFLKKMEK</sequence>
<reference evidence="2 3" key="1">
    <citation type="journal article" date="2015" name="Microbes Environ.">
        <title>Distribution and evolution of nitrogen fixation genes in the phylum bacteroidetes.</title>
        <authorList>
            <person name="Inoue J."/>
            <person name="Oshima K."/>
            <person name="Suda W."/>
            <person name="Sakamoto M."/>
            <person name="Iino T."/>
            <person name="Noda S."/>
            <person name="Hongoh Y."/>
            <person name="Hattori M."/>
            <person name="Ohkuma M."/>
        </authorList>
    </citation>
    <scope>NUCLEOTIDE SEQUENCE [LARGE SCALE GENOMIC DNA]</scope>
    <source>
        <strain evidence="2">JCM 15548</strain>
    </source>
</reference>
<dbReference type="STRING" id="1236989.JCM15548_158"/>
<proteinExistence type="predicted"/>
<protein>
    <submittedName>
        <fullName evidence="2">Uncharacterized protein</fullName>
    </submittedName>
</protein>
<dbReference type="OrthoDB" id="1121503at2"/>
<feature type="transmembrane region" description="Helical" evidence="1">
    <location>
        <begin position="37"/>
        <end position="62"/>
    </location>
</feature>
<dbReference type="Proteomes" id="UP000032900">
    <property type="component" value="Unassembled WGS sequence"/>
</dbReference>
<dbReference type="EMBL" id="BAZW01000001">
    <property type="protein sequence ID" value="GAO28097.1"/>
    <property type="molecule type" value="Genomic_DNA"/>
</dbReference>
<dbReference type="RefSeq" id="WP_062121994.1">
    <property type="nucleotide sequence ID" value="NZ_BAZW01000001.1"/>
</dbReference>
<evidence type="ECO:0000313" key="2">
    <source>
        <dbReference type="EMBL" id="GAO28097.1"/>
    </source>
</evidence>
<keyword evidence="1" id="KW-0812">Transmembrane</keyword>
<name>A0A0E9LR91_9BACT</name>
<evidence type="ECO:0000313" key="3">
    <source>
        <dbReference type="Proteomes" id="UP000032900"/>
    </source>
</evidence>
<dbReference type="AlphaFoldDB" id="A0A0E9LR91"/>
<evidence type="ECO:0000256" key="1">
    <source>
        <dbReference type="SAM" id="Phobius"/>
    </source>
</evidence>
<organism evidence="2 3">
    <name type="scientific">Geofilum rubicundum JCM 15548</name>
    <dbReference type="NCBI Taxonomy" id="1236989"/>
    <lineage>
        <taxon>Bacteria</taxon>
        <taxon>Pseudomonadati</taxon>
        <taxon>Bacteroidota</taxon>
        <taxon>Bacteroidia</taxon>
        <taxon>Marinilabiliales</taxon>
        <taxon>Marinilabiliaceae</taxon>
        <taxon>Geofilum</taxon>
    </lineage>
</organism>